<evidence type="ECO:0000313" key="3">
    <source>
        <dbReference type="Proteomes" id="UP000478052"/>
    </source>
</evidence>
<reference evidence="2 3" key="1">
    <citation type="submission" date="2019-08" db="EMBL/GenBank/DDBJ databases">
        <title>Whole genome of Aphis craccivora.</title>
        <authorList>
            <person name="Voronova N.V."/>
            <person name="Shulinski R.S."/>
            <person name="Bandarenka Y.V."/>
            <person name="Zhorov D.G."/>
            <person name="Warner D."/>
        </authorList>
    </citation>
    <scope>NUCLEOTIDE SEQUENCE [LARGE SCALE GENOMIC DNA]</scope>
    <source>
        <strain evidence="2">180601</strain>
        <tissue evidence="2">Whole Body</tissue>
    </source>
</reference>
<organism evidence="2 3">
    <name type="scientific">Aphis craccivora</name>
    <name type="common">Cowpea aphid</name>
    <dbReference type="NCBI Taxonomy" id="307492"/>
    <lineage>
        <taxon>Eukaryota</taxon>
        <taxon>Metazoa</taxon>
        <taxon>Ecdysozoa</taxon>
        <taxon>Arthropoda</taxon>
        <taxon>Hexapoda</taxon>
        <taxon>Insecta</taxon>
        <taxon>Pterygota</taxon>
        <taxon>Neoptera</taxon>
        <taxon>Paraneoptera</taxon>
        <taxon>Hemiptera</taxon>
        <taxon>Sternorrhyncha</taxon>
        <taxon>Aphidomorpha</taxon>
        <taxon>Aphidoidea</taxon>
        <taxon>Aphididae</taxon>
        <taxon>Aphidini</taxon>
        <taxon>Aphis</taxon>
        <taxon>Aphis</taxon>
    </lineage>
</organism>
<name>A0A6G0ZQ15_APHCR</name>
<dbReference type="Proteomes" id="UP000478052">
    <property type="component" value="Unassembled WGS sequence"/>
</dbReference>
<keyword evidence="3" id="KW-1185">Reference proteome</keyword>
<proteinExistence type="predicted"/>
<sequence>MRFEVTIIKLKRNTFCVYIINDLSLNVPKVCYDPSETKPNIRLFITYNPFNFYDDIHMNHGSDVTATSSHSSEFEEDRRLKPEDCENVQ</sequence>
<protein>
    <submittedName>
        <fullName evidence="2">Uncharacterized protein</fullName>
    </submittedName>
</protein>
<feature type="compositionally biased region" description="Basic and acidic residues" evidence="1">
    <location>
        <begin position="72"/>
        <end position="89"/>
    </location>
</feature>
<gene>
    <name evidence="2" type="ORF">FWK35_00000188</name>
</gene>
<evidence type="ECO:0000256" key="1">
    <source>
        <dbReference type="SAM" id="MobiDB-lite"/>
    </source>
</evidence>
<dbReference type="EMBL" id="VUJU01000047">
    <property type="protein sequence ID" value="KAF0773587.1"/>
    <property type="molecule type" value="Genomic_DNA"/>
</dbReference>
<feature type="region of interest" description="Disordered" evidence="1">
    <location>
        <begin position="63"/>
        <end position="89"/>
    </location>
</feature>
<evidence type="ECO:0000313" key="2">
    <source>
        <dbReference type="EMBL" id="KAF0773587.1"/>
    </source>
</evidence>
<comment type="caution">
    <text evidence="2">The sequence shown here is derived from an EMBL/GenBank/DDBJ whole genome shotgun (WGS) entry which is preliminary data.</text>
</comment>
<accession>A0A6G0ZQ15</accession>
<dbReference type="AlphaFoldDB" id="A0A6G0ZQ15"/>